<proteinExistence type="predicted"/>
<dbReference type="EMBL" id="CP026924">
    <property type="protein sequence ID" value="AVH41850.1"/>
    <property type="molecule type" value="Genomic_DNA"/>
</dbReference>
<sequence length="117" mass="13328">MTISIDEARGWAKKMVERESRGNGDQINALERVGRLCRMQPRSLRRLINGEMVDLGIRNYANIRSAYLSHTEKLISDLQAELLAEQSKTPSSDLTNIMDEVEKLSAELKQRVEALKK</sequence>
<dbReference type="Proteomes" id="UP000237717">
    <property type="component" value="Chromosome I"/>
</dbReference>
<evidence type="ECO:0000313" key="1">
    <source>
        <dbReference type="EMBL" id="AVH41850.1"/>
    </source>
</evidence>
<accession>A0A2L2LBY1</accession>
<gene>
    <name evidence="1" type="ORF">At1D1609_17960</name>
</gene>
<dbReference type="AlphaFoldDB" id="A0A2L2LBY1"/>
<dbReference type="RefSeq" id="WP_104679459.1">
    <property type="nucleotide sequence ID" value="NZ_CP026924.1"/>
</dbReference>
<name>A0A2L2LBY1_AGRTU</name>
<protein>
    <submittedName>
        <fullName evidence="1">Uncharacterized protein</fullName>
    </submittedName>
</protein>
<reference evidence="1 2" key="1">
    <citation type="submission" date="2018-02" db="EMBL/GenBank/DDBJ databases">
        <title>Complete genome sequence of Agrobacterium tumefaciens 1D1609.</title>
        <authorList>
            <person name="Cho S.-T."/>
            <person name="Haryono M."/>
            <person name="Chang H.-H."/>
            <person name="Santos M.N."/>
            <person name="Lai E.-M."/>
            <person name="Kuo C.-H."/>
        </authorList>
    </citation>
    <scope>NUCLEOTIDE SEQUENCE [LARGE SCALE GENOMIC DNA]</scope>
    <source>
        <strain evidence="1 2">1D1609</strain>
    </source>
</reference>
<organism evidence="1 2">
    <name type="scientific">Agrobacterium tumefaciens</name>
    <dbReference type="NCBI Taxonomy" id="358"/>
    <lineage>
        <taxon>Bacteria</taxon>
        <taxon>Pseudomonadati</taxon>
        <taxon>Pseudomonadota</taxon>
        <taxon>Alphaproteobacteria</taxon>
        <taxon>Hyphomicrobiales</taxon>
        <taxon>Rhizobiaceae</taxon>
        <taxon>Rhizobium/Agrobacterium group</taxon>
        <taxon>Agrobacterium</taxon>
        <taxon>Agrobacterium tumefaciens complex</taxon>
    </lineage>
</organism>
<evidence type="ECO:0000313" key="2">
    <source>
        <dbReference type="Proteomes" id="UP000237717"/>
    </source>
</evidence>